<keyword evidence="1" id="KW-1185">Reference proteome</keyword>
<dbReference type="PROSITE" id="PS50089">
    <property type="entry name" value="ZF_RING_2"/>
    <property type="match status" value="1"/>
</dbReference>
<evidence type="ECO:0000313" key="1">
    <source>
        <dbReference type="Proteomes" id="UP000504606"/>
    </source>
</evidence>
<dbReference type="SUPFAM" id="SSF57850">
    <property type="entry name" value="RING/U-box"/>
    <property type="match status" value="1"/>
</dbReference>
<proteinExistence type="predicted"/>
<dbReference type="KEGG" id="foc:113209827"/>
<protein>
    <submittedName>
        <fullName evidence="2">Uncharacterized protein LOC113209827</fullName>
    </submittedName>
</protein>
<dbReference type="InterPro" id="IPR051435">
    <property type="entry name" value="RING_finger_E3_ubiq-ligases"/>
</dbReference>
<dbReference type="GeneID" id="113209827"/>
<dbReference type="Proteomes" id="UP000504606">
    <property type="component" value="Unplaced"/>
</dbReference>
<dbReference type="RefSeq" id="XP_026283321.1">
    <property type="nucleotide sequence ID" value="XM_026427536.2"/>
</dbReference>
<organism evidence="1 2">
    <name type="scientific">Frankliniella occidentalis</name>
    <name type="common">Western flower thrips</name>
    <name type="synonym">Euthrips occidentalis</name>
    <dbReference type="NCBI Taxonomy" id="133901"/>
    <lineage>
        <taxon>Eukaryota</taxon>
        <taxon>Metazoa</taxon>
        <taxon>Ecdysozoa</taxon>
        <taxon>Arthropoda</taxon>
        <taxon>Hexapoda</taxon>
        <taxon>Insecta</taxon>
        <taxon>Pterygota</taxon>
        <taxon>Neoptera</taxon>
        <taxon>Paraneoptera</taxon>
        <taxon>Thysanoptera</taxon>
        <taxon>Terebrantia</taxon>
        <taxon>Thripoidea</taxon>
        <taxon>Thripidae</taxon>
        <taxon>Frankliniella</taxon>
    </lineage>
</organism>
<dbReference type="OrthoDB" id="654191at2759"/>
<dbReference type="GO" id="GO:0016567">
    <property type="term" value="P:protein ubiquitination"/>
    <property type="evidence" value="ECO:0007669"/>
    <property type="project" value="TreeGrafter"/>
</dbReference>
<dbReference type="InterPro" id="IPR001841">
    <property type="entry name" value="Znf_RING"/>
</dbReference>
<dbReference type="PROSITE" id="PS00518">
    <property type="entry name" value="ZF_RING_1"/>
    <property type="match status" value="1"/>
</dbReference>
<evidence type="ECO:0000313" key="2">
    <source>
        <dbReference type="RefSeq" id="XP_026283321.1"/>
    </source>
</evidence>
<reference evidence="2" key="1">
    <citation type="submission" date="2025-08" db="UniProtKB">
        <authorList>
            <consortium name="RefSeq"/>
        </authorList>
    </citation>
    <scope>IDENTIFICATION</scope>
    <source>
        <tissue evidence="2">Whole organism</tissue>
    </source>
</reference>
<dbReference type="PANTHER" id="PTHR22791:SF34">
    <property type="entry name" value="RING-TYPE DOMAIN-CONTAINING PROTEIN"/>
    <property type="match status" value="1"/>
</dbReference>
<dbReference type="InterPro" id="IPR017907">
    <property type="entry name" value="Znf_RING_CS"/>
</dbReference>
<sequence>MALACDVCFSYFDLARHRPKSLPCGHTICSVCALHPALGRKCPTCRKDLETDAGDLPDNILAIRMMEGAEGAAPHDARVRQVQQLQRGVEVGRQVVQQLRRLVPVAVEALNNQLASSVAQLRQMEQALERLQLAGEESVSLDPRTAQQLQGAAYQEDSLRLLSSKSSKVSVVAEEGEATWRASVQLGSFDQVVRLVLLQLLSDGQLHKVDPYVGPPKLSVFSIDDKDVDREGLFLNVNNILQDRRRWRNTRILKNFRGGCAEDLLQAMTPYLNLEEIELHTLEPAVLVQVENLTSLKKLIVCCQPGLEGYPDLPLQLEELSITHPTENQLYCLQRMSKLRSLEVRHYWHGQDVSFPPSPSRALLWLGVAFNKDRKSTMLSLINSHAASLQELQVRCSYEHGCTYFPHLGRELAGCRLRALRRLVLERPLLGALDKCPETDACRLQLQTIRRSLPETVDVLCMHCDKSAL</sequence>
<dbReference type="AlphaFoldDB" id="A0A6J1SQZ5"/>
<name>A0A6J1SQZ5_FRAOC</name>
<accession>A0A6J1SQZ5</accession>
<dbReference type="InterPro" id="IPR032675">
    <property type="entry name" value="LRR_dom_sf"/>
</dbReference>
<dbReference type="SMART" id="SM00184">
    <property type="entry name" value="RING"/>
    <property type="match status" value="1"/>
</dbReference>
<dbReference type="Gene3D" id="3.80.10.10">
    <property type="entry name" value="Ribonuclease Inhibitor"/>
    <property type="match status" value="1"/>
</dbReference>
<dbReference type="InterPro" id="IPR013083">
    <property type="entry name" value="Znf_RING/FYVE/PHD"/>
</dbReference>
<dbReference type="PANTHER" id="PTHR22791">
    <property type="entry name" value="RING-TYPE DOMAIN-CONTAINING PROTEIN"/>
    <property type="match status" value="1"/>
</dbReference>
<gene>
    <name evidence="2" type="primary">LOC113209827</name>
</gene>
<dbReference type="Gene3D" id="3.30.40.10">
    <property type="entry name" value="Zinc/RING finger domain, C3HC4 (zinc finger)"/>
    <property type="match status" value="1"/>
</dbReference>
<dbReference type="GO" id="GO:0061630">
    <property type="term" value="F:ubiquitin protein ligase activity"/>
    <property type="evidence" value="ECO:0007669"/>
    <property type="project" value="TreeGrafter"/>
</dbReference>